<keyword evidence="4 6" id="KW-1133">Transmembrane helix</keyword>
<dbReference type="PANTHER" id="PTHR38459">
    <property type="entry name" value="PROPHAGE BACTOPRENOL-LINKED GLUCOSE TRANSLOCASE HOMOLOG"/>
    <property type="match status" value="1"/>
</dbReference>
<sequence length="160" mass="18003">MKEFLKKFFDEKFFKFIIVGVINTLVGMGIMFGLYNLANLKALDSGYLFDDMGYWISSAANYIIASILSYFLNKHFTFKNKEKGGKPVLRFALNIAVCYLLAYGIAKPLTVLVLGGTSLSESLQTNIAMLAGSVFFVGFNYIGQRFFAFKEKEDSSIKEK</sequence>
<dbReference type="Proteomes" id="UP000824118">
    <property type="component" value="Unassembled WGS sequence"/>
</dbReference>
<reference evidence="8" key="1">
    <citation type="submission" date="2020-10" db="EMBL/GenBank/DDBJ databases">
        <authorList>
            <person name="Gilroy R."/>
        </authorList>
    </citation>
    <scope>NUCLEOTIDE SEQUENCE</scope>
    <source>
        <strain evidence="8">ChiGjej1B1-1684</strain>
    </source>
</reference>
<feature type="transmembrane region" description="Helical" evidence="6">
    <location>
        <begin position="126"/>
        <end position="143"/>
    </location>
</feature>
<dbReference type="AlphaFoldDB" id="A0A9D1S7R6"/>
<comment type="subcellular location">
    <subcellularLocation>
        <location evidence="1">Membrane</location>
        <topology evidence="1">Multi-pass membrane protein</topology>
    </subcellularLocation>
</comment>
<evidence type="ECO:0000256" key="5">
    <source>
        <dbReference type="ARBA" id="ARBA00023136"/>
    </source>
</evidence>
<dbReference type="GO" id="GO:0000271">
    <property type="term" value="P:polysaccharide biosynthetic process"/>
    <property type="evidence" value="ECO:0007669"/>
    <property type="project" value="InterPro"/>
</dbReference>
<evidence type="ECO:0000256" key="4">
    <source>
        <dbReference type="ARBA" id="ARBA00022989"/>
    </source>
</evidence>
<dbReference type="EMBL" id="DVNG01000043">
    <property type="protein sequence ID" value="HIU50015.1"/>
    <property type="molecule type" value="Genomic_DNA"/>
</dbReference>
<evidence type="ECO:0000256" key="1">
    <source>
        <dbReference type="ARBA" id="ARBA00004141"/>
    </source>
</evidence>
<organism evidence="8 9">
    <name type="scientific">Candidatus Limousia pullorum</name>
    <dbReference type="NCBI Taxonomy" id="2840860"/>
    <lineage>
        <taxon>Bacteria</taxon>
        <taxon>Bacillati</taxon>
        <taxon>Bacillota</taxon>
        <taxon>Clostridia</taxon>
        <taxon>Eubacteriales</taxon>
        <taxon>Oscillospiraceae</taxon>
        <taxon>Oscillospiraceae incertae sedis</taxon>
        <taxon>Candidatus Limousia</taxon>
    </lineage>
</organism>
<dbReference type="InterPro" id="IPR007267">
    <property type="entry name" value="GtrA_DPMS_TM"/>
</dbReference>
<evidence type="ECO:0000313" key="8">
    <source>
        <dbReference type="EMBL" id="HIU50015.1"/>
    </source>
</evidence>
<accession>A0A9D1S7R6</accession>
<feature type="transmembrane region" description="Helical" evidence="6">
    <location>
        <begin position="52"/>
        <end position="72"/>
    </location>
</feature>
<evidence type="ECO:0000313" key="9">
    <source>
        <dbReference type="Proteomes" id="UP000824118"/>
    </source>
</evidence>
<dbReference type="PANTHER" id="PTHR38459:SF1">
    <property type="entry name" value="PROPHAGE BACTOPRENOL-LINKED GLUCOSE TRANSLOCASE HOMOLOG"/>
    <property type="match status" value="1"/>
</dbReference>
<keyword evidence="5 6" id="KW-0472">Membrane</keyword>
<comment type="caution">
    <text evidence="8">The sequence shown here is derived from an EMBL/GenBank/DDBJ whole genome shotgun (WGS) entry which is preliminary data.</text>
</comment>
<gene>
    <name evidence="8" type="ORF">IAD22_03275</name>
</gene>
<dbReference type="GO" id="GO:0005886">
    <property type="term" value="C:plasma membrane"/>
    <property type="evidence" value="ECO:0007669"/>
    <property type="project" value="TreeGrafter"/>
</dbReference>
<evidence type="ECO:0000256" key="3">
    <source>
        <dbReference type="ARBA" id="ARBA00022692"/>
    </source>
</evidence>
<proteinExistence type="inferred from homology"/>
<dbReference type="InterPro" id="IPR051401">
    <property type="entry name" value="GtrA_CellWall_Glycosyl"/>
</dbReference>
<feature type="transmembrane region" description="Helical" evidence="6">
    <location>
        <begin position="12"/>
        <end position="32"/>
    </location>
</feature>
<protein>
    <submittedName>
        <fullName evidence="8">GtrA family protein</fullName>
    </submittedName>
</protein>
<reference evidence="8" key="2">
    <citation type="journal article" date="2021" name="PeerJ">
        <title>Extensive microbial diversity within the chicken gut microbiome revealed by metagenomics and culture.</title>
        <authorList>
            <person name="Gilroy R."/>
            <person name="Ravi A."/>
            <person name="Getino M."/>
            <person name="Pursley I."/>
            <person name="Horton D.L."/>
            <person name="Alikhan N.F."/>
            <person name="Baker D."/>
            <person name="Gharbi K."/>
            <person name="Hall N."/>
            <person name="Watson M."/>
            <person name="Adriaenssens E.M."/>
            <person name="Foster-Nyarko E."/>
            <person name="Jarju S."/>
            <person name="Secka A."/>
            <person name="Antonio M."/>
            <person name="Oren A."/>
            <person name="Chaudhuri R.R."/>
            <person name="La Ragione R."/>
            <person name="Hildebrand F."/>
            <person name="Pallen M.J."/>
        </authorList>
    </citation>
    <scope>NUCLEOTIDE SEQUENCE</scope>
    <source>
        <strain evidence="8">ChiGjej1B1-1684</strain>
    </source>
</reference>
<evidence type="ECO:0000256" key="2">
    <source>
        <dbReference type="ARBA" id="ARBA00009399"/>
    </source>
</evidence>
<feature type="domain" description="GtrA/DPMS transmembrane" evidence="7">
    <location>
        <begin position="15"/>
        <end position="149"/>
    </location>
</feature>
<comment type="similarity">
    <text evidence="2">Belongs to the GtrA family.</text>
</comment>
<evidence type="ECO:0000259" key="7">
    <source>
        <dbReference type="Pfam" id="PF04138"/>
    </source>
</evidence>
<keyword evidence="3 6" id="KW-0812">Transmembrane</keyword>
<evidence type="ECO:0000256" key="6">
    <source>
        <dbReference type="SAM" id="Phobius"/>
    </source>
</evidence>
<dbReference type="Pfam" id="PF04138">
    <property type="entry name" value="GtrA_DPMS_TM"/>
    <property type="match status" value="1"/>
</dbReference>
<name>A0A9D1S7R6_9FIRM</name>
<feature type="transmembrane region" description="Helical" evidence="6">
    <location>
        <begin position="88"/>
        <end position="106"/>
    </location>
</feature>